<evidence type="ECO:0000313" key="1">
    <source>
        <dbReference type="EMBL" id="KAJ8118774.1"/>
    </source>
</evidence>
<evidence type="ECO:0000313" key="2">
    <source>
        <dbReference type="Proteomes" id="UP001153331"/>
    </source>
</evidence>
<comment type="caution">
    <text evidence="1">The sequence shown here is derived from an EMBL/GenBank/DDBJ whole genome shotgun (WGS) entry which is preliminary data.</text>
</comment>
<proteinExistence type="predicted"/>
<name>A0ACC2IU89_9PLEO</name>
<keyword evidence="2" id="KW-1185">Reference proteome</keyword>
<organism evidence="1 2">
    <name type="scientific">Boeremia exigua</name>
    <dbReference type="NCBI Taxonomy" id="749465"/>
    <lineage>
        <taxon>Eukaryota</taxon>
        <taxon>Fungi</taxon>
        <taxon>Dikarya</taxon>
        <taxon>Ascomycota</taxon>
        <taxon>Pezizomycotina</taxon>
        <taxon>Dothideomycetes</taxon>
        <taxon>Pleosporomycetidae</taxon>
        <taxon>Pleosporales</taxon>
        <taxon>Pleosporineae</taxon>
        <taxon>Didymellaceae</taxon>
        <taxon>Boeremia</taxon>
    </lineage>
</organism>
<dbReference type="Proteomes" id="UP001153331">
    <property type="component" value="Unassembled WGS sequence"/>
</dbReference>
<protein>
    <submittedName>
        <fullName evidence="1">Uncharacterized protein</fullName>
    </submittedName>
</protein>
<reference evidence="1" key="1">
    <citation type="submission" date="2022-11" db="EMBL/GenBank/DDBJ databases">
        <title>Genome Sequence of Boeremia exigua.</title>
        <authorList>
            <person name="Buettner E."/>
        </authorList>
    </citation>
    <scope>NUCLEOTIDE SEQUENCE</scope>
    <source>
        <strain evidence="1">CU02</strain>
    </source>
</reference>
<sequence length="810" mass="89037">MLSLAKLAGVAALFMPAVLACNGWTGGLPTATSTKTNSKVITVAAGTTFDCGWAKYDRGSGACNDQAEGGDADAVFLLKKGATLKNCIIGKNQAEGVHCDGACTLEFVWFEDVCEDAISVKNDVAGDHSWIIGGGAYKASDKVVQHNGCGTVNIINFYVNDYGKLYRSCGNCSKQCKRNVYIEGVTAVKGGELAGINSNYGDTATIKNACYDTKTPCQMYNGFTLTLASVQIGNHDIPPHDFANMQSPYKSTNNLPFQHLAEPNMSLSVMVKSRLRDKLATSPMTVSLACGCLFPPCYSGTELSISSFATMSTDEKRVEDQKDNEPSALRDTFTPSDSDVEIVPDAVNEKRLLRVLDLRLLPAVSVLYLLSFLDRSNVANARIEGLTNDLGMTGNEYLTGLTLYFIGYVLFELPCNVILKRTTPKFWLPTLTVAWGIVATLMGVTQNKAGFFAVRFFLGVTESGLFPGVVYYLSMWYKREERQYRISLFFSCASLAGAFGGILAWGISHMRGVGSYAGWRWIFILEGLLTIVVAIAAYWFISNYPGTVSWLSKEERTFIQARLKADSDATNDEKFLWNDVVDALKDPKVWLYGAGFHTMSLPLYTLSLFLPTIIRDMGYTSAQSQLLTIPPYAVATIFTIFWAIWSEKTKKRGPFITATSAFAIIGYIILLANKNPTARPGVSYVGTFFAAVGIYPSVALVLSWPAINVSGQTKRATANAMQISIGNLGAVLGTQLYRPKTAPRYVLGHSFALGYLVMNIVVVNLLWWRLKQENKQKQQFISEHPETNGFHDSEEDLKLGDRHPRWIFQA</sequence>
<gene>
    <name evidence="1" type="ORF">OPT61_g308</name>
</gene>
<accession>A0ACC2IU89</accession>
<dbReference type="EMBL" id="JAPHNI010000010">
    <property type="protein sequence ID" value="KAJ8118774.1"/>
    <property type="molecule type" value="Genomic_DNA"/>
</dbReference>